<accession>A0A6G9Z0J1</accession>
<organism evidence="2 3">
    <name type="scientific">Nocardia terpenica</name>
    <dbReference type="NCBI Taxonomy" id="455432"/>
    <lineage>
        <taxon>Bacteria</taxon>
        <taxon>Bacillati</taxon>
        <taxon>Actinomycetota</taxon>
        <taxon>Actinomycetes</taxon>
        <taxon>Mycobacteriales</taxon>
        <taxon>Nocardiaceae</taxon>
        <taxon>Nocardia</taxon>
    </lineage>
</organism>
<proteinExistence type="predicted"/>
<feature type="compositionally biased region" description="Basic residues" evidence="1">
    <location>
        <begin position="49"/>
        <end position="58"/>
    </location>
</feature>
<gene>
    <name evidence="2" type="ORF">F6W96_13225</name>
</gene>
<sequence>MPERFVPQPGTADSPVPLSRRERRGAKSGGQQQPLGGKVNNNGRGAIPARKHINYRRG</sequence>
<evidence type="ECO:0000313" key="3">
    <source>
        <dbReference type="Proteomes" id="UP000500953"/>
    </source>
</evidence>
<dbReference type="RefSeq" id="WP_167486405.1">
    <property type="nucleotide sequence ID" value="NZ_CP046173.1"/>
</dbReference>
<dbReference type="EMBL" id="CP046173">
    <property type="protein sequence ID" value="QIS19105.1"/>
    <property type="molecule type" value="Genomic_DNA"/>
</dbReference>
<protein>
    <submittedName>
        <fullName evidence="2">Uncharacterized protein</fullName>
    </submittedName>
</protein>
<feature type="compositionally biased region" description="Polar residues" evidence="1">
    <location>
        <begin position="29"/>
        <end position="43"/>
    </location>
</feature>
<reference evidence="2 3" key="1">
    <citation type="journal article" date="2019" name="ACS Chem. Biol.">
        <title>Identification and Mobilization of a Cryptic Antibiotic Biosynthesis Gene Locus from a Human-Pathogenic Nocardia Isolate.</title>
        <authorList>
            <person name="Herisse M."/>
            <person name="Ishida K."/>
            <person name="Porter J.L."/>
            <person name="Howden B."/>
            <person name="Hertweck C."/>
            <person name="Stinear T.P."/>
            <person name="Pidot S.J."/>
        </authorList>
    </citation>
    <scope>NUCLEOTIDE SEQUENCE [LARGE SCALE GENOMIC DNA]</scope>
    <source>
        <strain evidence="2 3">AUSMDU00012715</strain>
    </source>
</reference>
<dbReference type="Proteomes" id="UP000500953">
    <property type="component" value="Chromosome"/>
</dbReference>
<evidence type="ECO:0000313" key="2">
    <source>
        <dbReference type="EMBL" id="QIS19105.1"/>
    </source>
</evidence>
<feature type="region of interest" description="Disordered" evidence="1">
    <location>
        <begin position="1"/>
        <end position="58"/>
    </location>
</feature>
<name>A0A6G9Z0J1_9NOCA</name>
<dbReference type="AlphaFoldDB" id="A0A6G9Z0J1"/>
<evidence type="ECO:0000256" key="1">
    <source>
        <dbReference type="SAM" id="MobiDB-lite"/>
    </source>
</evidence>